<dbReference type="PANTHER" id="PTHR30469:SF15">
    <property type="entry name" value="HLYD FAMILY OF SECRETION PROTEINS"/>
    <property type="match status" value="1"/>
</dbReference>
<dbReference type="EMBL" id="UOFX01000057">
    <property type="protein sequence ID" value="VAX09912.1"/>
    <property type="molecule type" value="Genomic_DNA"/>
</dbReference>
<dbReference type="PANTHER" id="PTHR30469">
    <property type="entry name" value="MULTIDRUG RESISTANCE PROTEIN MDTA"/>
    <property type="match status" value="1"/>
</dbReference>
<gene>
    <name evidence="2" type="ORF">MNBD_GAMMA26-1452</name>
</gene>
<dbReference type="NCBIfam" id="TIGR01730">
    <property type="entry name" value="RND_mfp"/>
    <property type="match status" value="1"/>
</dbReference>
<dbReference type="Gene3D" id="1.10.287.470">
    <property type="entry name" value="Helix hairpin bin"/>
    <property type="match status" value="1"/>
</dbReference>
<dbReference type="GO" id="GO:0015562">
    <property type="term" value="F:efflux transmembrane transporter activity"/>
    <property type="evidence" value="ECO:0007669"/>
    <property type="project" value="TreeGrafter"/>
</dbReference>
<name>A0A3B1B1B7_9ZZZZ</name>
<dbReference type="InterPro" id="IPR006143">
    <property type="entry name" value="RND_pump_MFP"/>
</dbReference>
<dbReference type="GO" id="GO:1990281">
    <property type="term" value="C:efflux pump complex"/>
    <property type="evidence" value="ECO:0007669"/>
    <property type="project" value="TreeGrafter"/>
</dbReference>
<reference evidence="2" key="1">
    <citation type="submission" date="2018-06" db="EMBL/GenBank/DDBJ databases">
        <authorList>
            <person name="Zhirakovskaya E."/>
        </authorList>
    </citation>
    <scope>NUCLEOTIDE SEQUENCE</scope>
</reference>
<dbReference type="Gene3D" id="2.40.50.100">
    <property type="match status" value="1"/>
</dbReference>
<dbReference type="AlphaFoldDB" id="A0A3B1B1B7"/>
<evidence type="ECO:0000259" key="1">
    <source>
        <dbReference type="Pfam" id="PF25917"/>
    </source>
</evidence>
<organism evidence="2">
    <name type="scientific">hydrothermal vent metagenome</name>
    <dbReference type="NCBI Taxonomy" id="652676"/>
    <lineage>
        <taxon>unclassified sequences</taxon>
        <taxon>metagenomes</taxon>
        <taxon>ecological metagenomes</taxon>
    </lineage>
</organism>
<evidence type="ECO:0000313" key="2">
    <source>
        <dbReference type="EMBL" id="VAX09912.1"/>
    </source>
</evidence>
<feature type="domain" description="Multidrug resistance protein MdtA-like barrel-sandwich hybrid" evidence="1">
    <location>
        <begin position="41"/>
        <end position="186"/>
    </location>
</feature>
<proteinExistence type="predicted"/>
<dbReference type="InterPro" id="IPR058625">
    <property type="entry name" value="MdtA-like_BSH"/>
</dbReference>
<protein>
    <recommendedName>
        <fullName evidence="1">Multidrug resistance protein MdtA-like barrel-sandwich hybrid domain-containing protein</fullName>
    </recommendedName>
</protein>
<dbReference type="Pfam" id="PF25917">
    <property type="entry name" value="BSH_RND"/>
    <property type="match status" value="1"/>
</dbReference>
<accession>A0A3B1B1B7</accession>
<dbReference type="Gene3D" id="2.40.30.170">
    <property type="match status" value="1"/>
</dbReference>
<dbReference type="SUPFAM" id="SSF111369">
    <property type="entry name" value="HlyD-like secretion proteins"/>
    <property type="match status" value="1"/>
</dbReference>
<sequence length="270" mass="29690">MATTPESLPVRLWILLVLPLVASTALCAEHEGFTEPFQTLQLTTVVPGQLASLDVREGDHVKIGQQLAALDTATLEATLAIAKAKKNAQGAVSSATALFKLRQIRVTKLLALQIEGHAREDEIERALADQEVAKANLVIAKEEVTVNRLEYERVKQQIELHYLRSPINGVVVELHKEVAEIVQKSEDPILTLVQLDRLRLTLHLPTPEALSLHQGDIVQPHCPELDATVEGVIELVSPLTNADSGTVRVKILLDNPNDRYRSGVRCTVLF</sequence>